<evidence type="ECO:0000256" key="4">
    <source>
        <dbReference type="ARBA" id="ARBA00023082"/>
    </source>
</evidence>
<dbReference type="GO" id="GO:0006352">
    <property type="term" value="P:DNA-templated transcription initiation"/>
    <property type="evidence" value="ECO:0007669"/>
    <property type="project" value="InterPro"/>
</dbReference>
<comment type="subunit">
    <text evidence="2">Interacts transiently with the RNA polymerase catalytic core formed by RpoA, RpoB, RpoC and RpoZ (2 alpha, 1 beta, 1 beta' and 1 omega subunit) to form the RNA polymerase holoenzyme that can initiate transcription.</text>
</comment>
<dbReference type="InterPro" id="IPR014284">
    <property type="entry name" value="RNA_pol_sigma-70_dom"/>
</dbReference>
<dbReference type="NCBIfam" id="NF006089">
    <property type="entry name" value="PRK08241.1"/>
    <property type="match status" value="1"/>
</dbReference>
<evidence type="ECO:0000256" key="1">
    <source>
        <dbReference type="ARBA" id="ARBA00010641"/>
    </source>
</evidence>
<sequence>MAGPVCANCGGPLPPKTGPRGRTAVYCSAACRQRAYRSRRTPEPDVTALITEVGHVANRLAPQPPDTFLTDLATLTSRVSRLRRIAQLTLRAKEENVTEDPVTEIGHEVGDEVAFAGRIEQHQRELRVHCYRMVGSYDDAEDLVQETFLRAWRGRDGFEGRSSFRAWLYRIATNACLDFLRRNKRVPRPYDPLPGVDQRGEPPQFLPWLQPYPDAQLDEVASAEAEPDEAAESRETVELVFLAAIQHLPPKQRAAVILGDVLGWTAPETADLLETSVAAVTSALQRARATLRERLPRHRGEWARTTEPTEEEQAVLRRYMAAATGNGDARVMAELLREDVLVTMPPNPLWFSGRDTFLKFVSESLDPASPGYFGEWKHLPTSANRLPAAAGYVRRPGTRIYRAQVLDVLRIEDGKVAEITAFEPHLFPAFGLPLTLT</sequence>
<dbReference type="Gene3D" id="3.10.450.50">
    <property type="match status" value="1"/>
</dbReference>
<evidence type="ECO:0000313" key="12">
    <source>
        <dbReference type="EMBL" id="AXB43177.1"/>
    </source>
</evidence>
<dbReference type="Gene3D" id="1.10.10.10">
    <property type="entry name" value="Winged helix-like DNA-binding domain superfamily/Winged helix DNA-binding domain"/>
    <property type="match status" value="1"/>
</dbReference>
<evidence type="ECO:0000259" key="9">
    <source>
        <dbReference type="Pfam" id="PF04542"/>
    </source>
</evidence>
<dbReference type="NCBIfam" id="TIGR02937">
    <property type="entry name" value="sigma70-ECF"/>
    <property type="match status" value="1"/>
</dbReference>
<dbReference type="SUPFAM" id="SSF88946">
    <property type="entry name" value="Sigma2 domain of RNA polymerase sigma factors"/>
    <property type="match status" value="1"/>
</dbReference>
<keyword evidence="6 7" id="KW-0804">Transcription</keyword>
<evidence type="ECO:0000256" key="8">
    <source>
        <dbReference type="SAM" id="MobiDB-lite"/>
    </source>
</evidence>
<dbReference type="Pfam" id="PF04542">
    <property type="entry name" value="Sigma70_r2"/>
    <property type="match status" value="1"/>
</dbReference>
<dbReference type="PANTHER" id="PTHR43133:SF65">
    <property type="entry name" value="ECF RNA POLYMERASE SIGMA FACTOR SIGG"/>
    <property type="match status" value="1"/>
</dbReference>
<dbReference type="SUPFAM" id="SSF88659">
    <property type="entry name" value="Sigma3 and sigma4 domains of RNA polymerase sigma factors"/>
    <property type="match status" value="1"/>
</dbReference>
<evidence type="ECO:0000256" key="7">
    <source>
        <dbReference type="RuleBase" id="RU000716"/>
    </source>
</evidence>
<dbReference type="InterPro" id="IPR013249">
    <property type="entry name" value="RNA_pol_sigma70_r4_t2"/>
</dbReference>
<dbReference type="InterPro" id="IPR039425">
    <property type="entry name" value="RNA_pol_sigma-70-like"/>
</dbReference>
<dbReference type="InterPro" id="IPR007627">
    <property type="entry name" value="RNA_pol_sigma70_r2"/>
</dbReference>
<keyword evidence="13" id="KW-1185">Reference proteome</keyword>
<dbReference type="Pfam" id="PF08281">
    <property type="entry name" value="Sigma70_r4_2"/>
    <property type="match status" value="1"/>
</dbReference>
<comment type="similarity">
    <text evidence="1 7">Belongs to the sigma-70 factor family. ECF subfamily.</text>
</comment>
<dbReference type="InterPro" id="IPR014305">
    <property type="entry name" value="RNA_pol_sigma-G_actinobac"/>
</dbReference>
<dbReference type="CDD" id="cd06171">
    <property type="entry name" value="Sigma70_r4"/>
    <property type="match status" value="1"/>
</dbReference>
<evidence type="ECO:0000259" key="10">
    <source>
        <dbReference type="Pfam" id="PF08281"/>
    </source>
</evidence>
<keyword evidence="5 7" id="KW-0238">DNA-binding</keyword>
<name>A0A344L553_9PSEU</name>
<accession>A0A344L553</accession>
<keyword evidence="3 7" id="KW-0805">Transcription regulation</keyword>
<dbReference type="AlphaFoldDB" id="A0A344L553"/>
<dbReference type="RefSeq" id="WP_113692421.1">
    <property type="nucleotide sequence ID" value="NZ_CP015163.1"/>
</dbReference>
<evidence type="ECO:0000259" key="11">
    <source>
        <dbReference type="Pfam" id="PF12680"/>
    </source>
</evidence>
<dbReference type="PROSITE" id="PS01063">
    <property type="entry name" value="SIGMA70_ECF"/>
    <property type="match status" value="1"/>
</dbReference>
<dbReference type="PANTHER" id="PTHR43133">
    <property type="entry name" value="RNA POLYMERASE ECF-TYPE SIGMA FACTO"/>
    <property type="match status" value="1"/>
</dbReference>
<dbReference type="GO" id="GO:0006950">
    <property type="term" value="P:response to stress"/>
    <property type="evidence" value="ECO:0007669"/>
    <property type="project" value="UniProtKB-ARBA"/>
</dbReference>
<dbReference type="InterPro" id="IPR013325">
    <property type="entry name" value="RNA_pol_sigma_r2"/>
</dbReference>
<evidence type="ECO:0000256" key="6">
    <source>
        <dbReference type="ARBA" id="ARBA00023163"/>
    </source>
</evidence>
<reference evidence="12 13" key="1">
    <citation type="submission" date="2016-04" db="EMBL/GenBank/DDBJ databases">
        <title>Complete genome sequence and analysis of deep-sea sediment isolate, Amycolatopsis sp. WP1.</title>
        <authorList>
            <person name="Wang H."/>
            <person name="Chen S."/>
            <person name="Wu Q."/>
        </authorList>
    </citation>
    <scope>NUCLEOTIDE SEQUENCE [LARGE SCALE GENOMIC DNA]</scope>
    <source>
        <strain evidence="12 13">WP1</strain>
    </source>
</reference>
<evidence type="ECO:0000256" key="5">
    <source>
        <dbReference type="ARBA" id="ARBA00023125"/>
    </source>
</evidence>
<evidence type="ECO:0000313" key="13">
    <source>
        <dbReference type="Proteomes" id="UP000250434"/>
    </source>
</evidence>
<dbReference type="InterPro" id="IPR000838">
    <property type="entry name" value="RNA_pol_sigma70_ECF_CS"/>
</dbReference>
<dbReference type="GO" id="GO:0016987">
    <property type="term" value="F:sigma factor activity"/>
    <property type="evidence" value="ECO:0007669"/>
    <property type="project" value="UniProtKB-KW"/>
</dbReference>
<dbReference type="GO" id="GO:0003677">
    <property type="term" value="F:DNA binding"/>
    <property type="evidence" value="ECO:0007669"/>
    <property type="project" value="UniProtKB-KW"/>
</dbReference>
<dbReference type="InterPro" id="IPR013324">
    <property type="entry name" value="RNA_pol_sigma_r3/r4-like"/>
</dbReference>
<dbReference type="InterPro" id="IPR032710">
    <property type="entry name" value="NTF2-like_dom_sf"/>
</dbReference>
<dbReference type="OrthoDB" id="3806887at2"/>
<dbReference type="Gene3D" id="1.10.1740.10">
    <property type="match status" value="1"/>
</dbReference>
<dbReference type="SUPFAM" id="SSF54427">
    <property type="entry name" value="NTF2-like"/>
    <property type="match status" value="1"/>
</dbReference>
<feature type="region of interest" description="Disordered" evidence="8">
    <location>
        <begin position="1"/>
        <end position="20"/>
    </location>
</feature>
<protein>
    <recommendedName>
        <fullName evidence="7">RNA polymerase sigma factor</fullName>
    </recommendedName>
</protein>
<keyword evidence="4 7" id="KW-0731">Sigma factor</keyword>
<feature type="domain" description="RNA polymerase sigma factor 70 region 4 type 2" evidence="10">
    <location>
        <begin position="241"/>
        <end position="291"/>
    </location>
</feature>
<dbReference type="Proteomes" id="UP000250434">
    <property type="component" value="Chromosome"/>
</dbReference>
<dbReference type="EMBL" id="CP015163">
    <property type="protein sequence ID" value="AXB43177.1"/>
    <property type="molecule type" value="Genomic_DNA"/>
</dbReference>
<evidence type="ECO:0000256" key="3">
    <source>
        <dbReference type="ARBA" id="ARBA00023015"/>
    </source>
</evidence>
<organism evidence="12 13">
    <name type="scientific">Amycolatopsis albispora</name>
    <dbReference type="NCBI Taxonomy" id="1804986"/>
    <lineage>
        <taxon>Bacteria</taxon>
        <taxon>Bacillati</taxon>
        <taxon>Actinomycetota</taxon>
        <taxon>Actinomycetes</taxon>
        <taxon>Pseudonocardiales</taxon>
        <taxon>Pseudonocardiaceae</taxon>
        <taxon>Amycolatopsis</taxon>
    </lineage>
</organism>
<feature type="domain" description="SnoaL-like" evidence="11">
    <location>
        <begin position="317"/>
        <end position="419"/>
    </location>
</feature>
<dbReference type="InterPro" id="IPR037401">
    <property type="entry name" value="SnoaL-like"/>
</dbReference>
<dbReference type="InterPro" id="IPR036388">
    <property type="entry name" value="WH-like_DNA-bd_sf"/>
</dbReference>
<dbReference type="KEGG" id="aab:A4R43_11940"/>
<gene>
    <name evidence="12" type="ORF">A4R43_11940</name>
</gene>
<proteinExistence type="inferred from homology"/>
<dbReference type="Pfam" id="PF12680">
    <property type="entry name" value="SnoaL_2"/>
    <property type="match status" value="1"/>
</dbReference>
<feature type="domain" description="RNA polymerase sigma-70 region 2" evidence="9">
    <location>
        <begin position="119"/>
        <end position="185"/>
    </location>
</feature>
<evidence type="ECO:0000256" key="2">
    <source>
        <dbReference type="ARBA" id="ARBA00011344"/>
    </source>
</evidence>
<dbReference type="NCBIfam" id="TIGR02960">
    <property type="entry name" value="SigX5"/>
    <property type="match status" value="1"/>
</dbReference>